<gene>
    <name evidence="4" type="ORF">IAA67_00690</name>
</gene>
<protein>
    <submittedName>
        <fullName evidence="4">DUF4342 domain-containing protein</fullName>
    </submittedName>
</protein>
<dbReference type="Gene3D" id="1.10.8.10">
    <property type="entry name" value="DNA helicase RuvA subunit, C-terminal domain"/>
    <property type="match status" value="1"/>
</dbReference>
<keyword evidence="2" id="KW-1133">Transmembrane helix</keyword>
<feature type="region of interest" description="Disordered" evidence="1">
    <location>
        <begin position="49"/>
        <end position="71"/>
    </location>
</feature>
<feature type="transmembrane region" description="Helical" evidence="2">
    <location>
        <begin position="108"/>
        <end position="136"/>
    </location>
</feature>
<feature type="domain" description="DUF4342" evidence="3">
    <location>
        <begin position="81"/>
        <end position="136"/>
    </location>
</feature>
<name>A0A9D1CNX9_9FIRM</name>
<evidence type="ECO:0000256" key="1">
    <source>
        <dbReference type="SAM" id="MobiDB-lite"/>
    </source>
</evidence>
<dbReference type="Proteomes" id="UP000886874">
    <property type="component" value="Unassembled WGS sequence"/>
</dbReference>
<accession>A0A9D1CNX9</accession>
<organism evidence="4 5">
    <name type="scientific">Candidatus Avoscillospira stercorigallinarum</name>
    <dbReference type="NCBI Taxonomy" id="2840708"/>
    <lineage>
        <taxon>Bacteria</taxon>
        <taxon>Bacillati</taxon>
        <taxon>Bacillota</taxon>
        <taxon>Clostridia</taxon>
        <taxon>Eubacteriales</taxon>
        <taxon>Oscillospiraceae</taxon>
        <taxon>Oscillospiraceae incertae sedis</taxon>
        <taxon>Candidatus Avoscillospira</taxon>
    </lineage>
</organism>
<feature type="compositionally biased region" description="Low complexity" evidence="1">
    <location>
        <begin position="54"/>
        <end position="64"/>
    </location>
</feature>
<comment type="caution">
    <text evidence="4">The sequence shown here is derived from an EMBL/GenBank/DDBJ whole genome shotgun (WGS) entry which is preliminary data.</text>
</comment>
<evidence type="ECO:0000256" key="2">
    <source>
        <dbReference type="SAM" id="Phobius"/>
    </source>
</evidence>
<dbReference type="AlphaFoldDB" id="A0A9D1CNX9"/>
<evidence type="ECO:0000313" key="4">
    <source>
        <dbReference type="EMBL" id="HIQ68839.1"/>
    </source>
</evidence>
<evidence type="ECO:0000313" key="5">
    <source>
        <dbReference type="Proteomes" id="UP000886874"/>
    </source>
</evidence>
<keyword evidence="2" id="KW-0812">Transmembrane</keyword>
<reference evidence="4" key="1">
    <citation type="submission" date="2020-10" db="EMBL/GenBank/DDBJ databases">
        <authorList>
            <person name="Gilroy R."/>
        </authorList>
    </citation>
    <scope>NUCLEOTIDE SEQUENCE</scope>
    <source>
        <strain evidence="4">ChiSjej2B20-13462</strain>
    </source>
</reference>
<sequence>MDQMEKIETLREKTGCTYTEAKAALEASNGDLLDALCWLEQRGKSMVAGAYASTEQQPEPEQTQNPPPQEESAFAKGCKIFWDGIVELIRRGNRNRLVMRDKHGQKTLSLPVTLFVVLLAAAFWVILPLMIVGLFFGCRFACEGPDLGREDVNRVMGKATDFAEDIKKEFQ</sequence>
<dbReference type="EMBL" id="DVFN01000011">
    <property type="protein sequence ID" value="HIQ68839.1"/>
    <property type="molecule type" value="Genomic_DNA"/>
</dbReference>
<dbReference type="SUPFAM" id="SSF46934">
    <property type="entry name" value="UBA-like"/>
    <property type="match status" value="1"/>
</dbReference>
<keyword evidence="2" id="KW-0472">Membrane</keyword>
<dbReference type="InterPro" id="IPR025642">
    <property type="entry name" value="DUF4342"/>
</dbReference>
<dbReference type="InterPro" id="IPR009060">
    <property type="entry name" value="UBA-like_sf"/>
</dbReference>
<dbReference type="CDD" id="cd14360">
    <property type="entry name" value="UBA_NAC_like_bac"/>
    <property type="match status" value="1"/>
</dbReference>
<proteinExistence type="predicted"/>
<reference evidence="4" key="2">
    <citation type="journal article" date="2021" name="PeerJ">
        <title>Extensive microbial diversity within the chicken gut microbiome revealed by metagenomics and culture.</title>
        <authorList>
            <person name="Gilroy R."/>
            <person name="Ravi A."/>
            <person name="Getino M."/>
            <person name="Pursley I."/>
            <person name="Horton D.L."/>
            <person name="Alikhan N.F."/>
            <person name="Baker D."/>
            <person name="Gharbi K."/>
            <person name="Hall N."/>
            <person name="Watson M."/>
            <person name="Adriaenssens E.M."/>
            <person name="Foster-Nyarko E."/>
            <person name="Jarju S."/>
            <person name="Secka A."/>
            <person name="Antonio M."/>
            <person name="Oren A."/>
            <person name="Chaudhuri R.R."/>
            <person name="La Ragione R."/>
            <person name="Hildebrand F."/>
            <person name="Pallen M.J."/>
        </authorList>
    </citation>
    <scope>NUCLEOTIDE SEQUENCE</scope>
    <source>
        <strain evidence="4">ChiSjej2B20-13462</strain>
    </source>
</reference>
<dbReference type="Pfam" id="PF14242">
    <property type="entry name" value="DUF4342"/>
    <property type="match status" value="1"/>
</dbReference>
<evidence type="ECO:0000259" key="3">
    <source>
        <dbReference type="Pfam" id="PF14242"/>
    </source>
</evidence>